<proteinExistence type="predicted"/>
<reference evidence="1" key="2">
    <citation type="journal article" date="2015" name="Fish Shellfish Immunol.">
        <title>Early steps in the European eel (Anguilla anguilla)-Vibrio vulnificus interaction in the gills: Role of the RtxA13 toxin.</title>
        <authorList>
            <person name="Callol A."/>
            <person name="Pajuelo D."/>
            <person name="Ebbesson L."/>
            <person name="Teles M."/>
            <person name="MacKenzie S."/>
            <person name="Amaro C."/>
        </authorList>
    </citation>
    <scope>NUCLEOTIDE SEQUENCE</scope>
</reference>
<protein>
    <submittedName>
        <fullName evidence="1">Uncharacterized protein</fullName>
    </submittedName>
</protein>
<sequence length="67" mass="7923">MMRTHEMCPLTLVNMPQTQKTTEYRQSRLWAHWDELPSILRQLSVWSEAPLVFMTARPDDITSRTSC</sequence>
<reference evidence="1" key="1">
    <citation type="submission" date="2014-11" db="EMBL/GenBank/DDBJ databases">
        <authorList>
            <person name="Amaro Gonzalez C."/>
        </authorList>
    </citation>
    <scope>NUCLEOTIDE SEQUENCE</scope>
</reference>
<organism evidence="1">
    <name type="scientific">Anguilla anguilla</name>
    <name type="common">European freshwater eel</name>
    <name type="synonym">Muraena anguilla</name>
    <dbReference type="NCBI Taxonomy" id="7936"/>
    <lineage>
        <taxon>Eukaryota</taxon>
        <taxon>Metazoa</taxon>
        <taxon>Chordata</taxon>
        <taxon>Craniata</taxon>
        <taxon>Vertebrata</taxon>
        <taxon>Euteleostomi</taxon>
        <taxon>Actinopterygii</taxon>
        <taxon>Neopterygii</taxon>
        <taxon>Teleostei</taxon>
        <taxon>Anguilliformes</taxon>
        <taxon>Anguillidae</taxon>
        <taxon>Anguilla</taxon>
    </lineage>
</organism>
<evidence type="ECO:0000313" key="1">
    <source>
        <dbReference type="EMBL" id="JAH07051.1"/>
    </source>
</evidence>
<name>A0A0E9PQZ5_ANGAN</name>
<accession>A0A0E9PQZ5</accession>
<dbReference type="EMBL" id="GBXM01101526">
    <property type="protein sequence ID" value="JAH07051.1"/>
    <property type="molecule type" value="Transcribed_RNA"/>
</dbReference>
<dbReference type="AlphaFoldDB" id="A0A0E9PQZ5"/>